<dbReference type="NCBIfam" id="TIGR00231">
    <property type="entry name" value="small_GTP"/>
    <property type="match status" value="1"/>
</dbReference>
<dbReference type="Proteomes" id="UP000002630">
    <property type="component" value="Linkage Group LG05"/>
</dbReference>
<keyword evidence="6" id="KW-0636">Prenylation</keyword>
<dbReference type="PROSITE" id="PS51421">
    <property type="entry name" value="RAS"/>
    <property type="match status" value="1"/>
</dbReference>
<gene>
    <name evidence="8" type="primary">Rab2A</name>
    <name evidence="8" type="ORF">Esi_0232_0046</name>
</gene>
<dbReference type="eggNOG" id="KOG0098">
    <property type="taxonomic scope" value="Eukaryota"/>
</dbReference>
<proteinExistence type="inferred from homology"/>
<sequence length="208" mass="23227">MSYAYLFKYIIIGDTGVGKSCLLLQFTDKRFQPVHDLTIGVEFGARMISIDNRQMKLQIWDTAGQESFRSITRSYYRGAAGALLVYDITRRDTFNHLTRWLEEARQNSNSNMVIMLIGNKSDLTSRRAVTTKEGEQFAEENGLIFLETSAKMATNVETAFIKTAAKIYDNILSGVYDPTNEAHGIKLGPAASLNYNNVAPPADKSSCC</sequence>
<evidence type="ECO:0000256" key="7">
    <source>
        <dbReference type="ARBA" id="ARBA00037868"/>
    </source>
</evidence>
<evidence type="ECO:0000256" key="6">
    <source>
        <dbReference type="ARBA" id="ARBA00023289"/>
    </source>
</evidence>
<name>D7FSF1_ECTSI</name>
<accession>D7FSF1</accession>
<dbReference type="InterPro" id="IPR050209">
    <property type="entry name" value="Rab_GTPases_membrane_traffic"/>
</dbReference>
<dbReference type="EMBL" id="FN649730">
    <property type="protein sequence ID" value="CBJ31092.1"/>
    <property type="molecule type" value="Genomic_DNA"/>
</dbReference>
<evidence type="ECO:0000256" key="5">
    <source>
        <dbReference type="ARBA" id="ARBA00023288"/>
    </source>
</evidence>
<dbReference type="Gene3D" id="3.40.50.300">
    <property type="entry name" value="P-loop containing nucleotide triphosphate hydrolases"/>
    <property type="match status" value="1"/>
</dbReference>
<dbReference type="SUPFAM" id="SSF52540">
    <property type="entry name" value="P-loop containing nucleoside triphosphate hydrolases"/>
    <property type="match status" value="1"/>
</dbReference>
<dbReference type="GO" id="GO:0012505">
    <property type="term" value="C:endomembrane system"/>
    <property type="evidence" value="ECO:0007669"/>
    <property type="project" value="UniProtKB-SubCell"/>
</dbReference>
<dbReference type="SMART" id="SM00174">
    <property type="entry name" value="RHO"/>
    <property type="match status" value="1"/>
</dbReference>
<evidence type="ECO:0000313" key="8">
    <source>
        <dbReference type="EMBL" id="CBJ31092.1"/>
    </source>
</evidence>
<protein>
    <submittedName>
        <fullName evidence="8">Rab2A, RAB family GTPase</fullName>
    </submittedName>
</protein>
<comment type="similarity">
    <text evidence="1">Belongs to the small GTPase superfamily. Rab family.</text>
</comment>
<keyword evidence="2" id="KW-0547">Nucleotide-binding</keyword>
<dbReference type="InParanoid" id="D7FSF1"/>
<dbReference type="PRINTS" id="PR00449">
    <property type="entry name" value="RASTRNSFRMNG"/>
</dbReference>
<dbReference type="STRING" id="2880.D7FSF1"/>
<evidence type="ECO:0000256" key="3">
    <source>
        <dbReference type="ARBA" id="ARBA00023134"/>
    </source>
</evidence>
<dbReference type="CDD" id="cd01866">
    <property type="entry name" value="Rab2"/>
    <property type="match status" value="1"/>
</dbReference>
<dbReference type="InterPro" id="IPR005225">
    <property type="entry name" value="Small_GTP-bd"/>
</dbReference>
<dbReference type="SMART" id="SM00173">
    <property type="entry name" value="RAS"/>
    <property type="match status" value="1"/>
</dbReference>
<dbReference type="AlphaFoldDB" id="D7FSF1"/>
<dbReference type="OMA" id="TNATHAC"/>
<dbReference type="GO" id="GO:0005525">
    <property type="term" value="F:GTP binding"/>
    <property type="evidence" value="ECO:0007669"/>
    <property type="project" value="UniProtKB-KW"/>
</dbReference>
<reference evidence="8 9" key="1">
    <citation type="journal article" date="2010" name="Nature">
        <title>The Ectocarpus genome and the independent evolution of multicellularity in brown algae.</title>
        <authorList>
            <person name="Cock J.M."/>
            <person name="Sterck L."/>
            <person name="Rouze P."/>
            <person name="Scornet D."/>
            <person name="Allen A.E."/>
            <person name="Amoutzias G."/>
            <person name="Anthouard V."/>
            <person name="Artiguenave F."/>
            <person name="Aury J.M."/>
            <person name="Badger J.H."/>
            <person name="Beszteri B."/>
            <person name="Billiau K."/>
            <person name="Bonnet E."/>
            <person name="Bothwell J.H."/>
            <person name="Bowler C."/>
            <person name="Boyen C."/>
            <person name="Brownlee C."/>
            <person name="Carrano C.J."/>
            <person name="Charrier B."/>
            <person name="Cho G.Y."/>
            <person name="Coelho S.M."/>
            <person name="Collen J."/>
            <person name="Corre E."/>
            <person name="Da Silva C."/>
            <person name="Delage L."/>
            <person name="Delaroque N."/>
            <person name="Dittami S.M."/>
            <person name="Doulbeau S."/>
            <person name="Elias M."/>
            <person name="Farnham G."/>
            <person name="Gachon C.M."/>
            <person name="Gschloessl B."/>
            <person name="Heesch S."/>
            <person name="Jabbari K."/>
            <person name="Jubin C."/>
            <person name="Kawai H."/>
            <person name="Kimura K."/>
            <person name="Kloareg B."/>
            <person name="Kupper F.C."/>
            <person name="Lang D."/>
            <person name="Le Bail A."/>
            <person name="Leblanc C."/>
            <person name="Lerouge P."/>
            <person name="Lohr M."/>
            <person name="Lopez P.J."/>
            <person name="Martens C."/>
            <person name="Maumus F."/>
            <person name="Michel G."/>
            <person name="Miranda-Saavedra D."/>
            <person name="Morales J."/>
            <person name="Moreau H."/>
            <person name="Motomura T."/>
            <person name="Nagasato C."/>
            <person name="Napoli C.A."/>
            <person name="Nelson D.R."/>
            <person name="Nyvall-Collen P."/>
            <person name="Peters A.F."/>
            <person name="Pommier C."/>
            <person name="Potin P."/>
            <person name="Poulain J."/>
            <person name="Quesneville H."/>
            <person name="Read B."/>
            <person name="Rensing S.A."/>
            <person name="Ritter A."/>
            <person name="Rousvoal S."/>
            <person name="Samanta M."/>
            <person name="Samson G."/>
            <person name="Schroeder D.C."/>
            <person name="Segurens B."/>
            <person name="Strittmatter M."/>
            <person name="Tonon T."/>
            <person name="Tregear J.W."/>
            <person name="Valentin K."/>
            <person name="von Dassow P."/>
            <person name="Yamagishi T."/>
            <person name="Van de Peer Y."/>
            <person name="Wincker P."/>
        </authorList>
    </citation>
    <scope>NUCLEOTIDE SEQUENCE [LARGE SCALE GENOMIC DNA]</scope>
    <source>
        <strain evidence="9">Ec32 / CCAP1310/4</strain>
    </source>
</reference>
<keyword evidence="4" id="KW-0472">Membrane</keyword>
<dbReference type="InterPro" id="IPR001806">
    <property type="entry name" value="Small_GTPase"/>
</dbReference>
<keyword evidence="9" id="KW-1185">Reference proteome</keyword>
<dbReference type="FunFam" id="3.40.50.300:FF:000263">
    <property type="entry name" value="Ras-related protein RABB1c"/>
    <property type="match status" value="1"/>
</dbReference>
<dbReference type="PROSITE" id="PS51419">
    <property type="entry name" value="RAB"/>
    <property type="match status" value="1"/>
</dbReference>
<evidence type="ECO:0000256" key="2">
    <source>
        <dbReference type="ARBA" id="ARBA00022741"/>
    </source>
</evidence>
<dbReference type="EMBL" id="FN648412">
    <property type="protein sequence ID" value="CBJ31092.1"/>
    <property type="molecule type" value="Genomic_DNA"/>
</dbReference>
<evidence type="ECO:0000256" key="4">
    <source>
        <dbReference type="ARBA" id="ARBA00023136"/>
    </source>
</evidence>
<evidence type="ECO:0000313" key="9">
    <source>
        <dbReference type="Proteomes" id="UP000002630"/>
    </source>
</evidence>
<evidence type="ECO:0000256" key="1">
    <source>
        <dbReference type="ARBA" id="ARBA00006270"/>
    </source>
</evidence>
<organism evidence="8 9">
    <name type="scientific">Ectocarpus siliculosus</name>
    <name type="common">Brown alga</name>
    <name type="synonym">Conferva siliculosa</name>
    <dbReference type="NCBI Taxonomy" id="2880"/>
    <lineage>
        <taxon>Eukaryota</taxon>
        <taxon>Sar</taxon>
        <taxon>Stramenopiles</taxon>
        <taxon>Ochrophyta</taxon>
        <taxon>PX clade</taxon>
        <taxon>Phaeophyceae</taxon>
        <taxon>Ectocarpales</taxon>
        <taxon>Ectocarpaceae</taxon>
        <taxon>Ectocarpus</taxon>
    </lineage>
</organism>
<dbReference type="OrthoDB" id="9989112at2759"/>
<keyword evidence="3" id="KW-0342">GTP-binding</keyword>
<comment type="subcellular location">
    <subcellularLocation>
        <location evidence="7">Endomembrane system</location>
        <topology evidence="7">Lipid-anchor</topology>
    </subcellularLocation>
</comment>
<dbReference type="PROSITE" id="PS51420">
    <property type="entry name" value="RHO"/>
    <property type="match status" value="1"/>
</dbReference>
<dbReference type="GO" id="GO:0003924">
    <property type="term" value="F:GTPase activity"/>
    <property type="evidence" value="ECO:0007669"/>
    <property type="project" value="InterPro"/>
</dbReference>
<dbReference type="FunCoup" id="D7FSF1">
    <property type="interactions" value="343"/>
</dbReference>
<dbReference type="PANTHER" id="PTHR47979">
    <property type="entry name" value="DRAB11-RELATED"/>
    <property type="match status" value="1"/>
</dbReference>
<dbReference type="Pfam" id="PF00071">
    <property type="entry name" value="Ras"/>
    <property type="match status" value="1"/>
</dbReference>
<dbReference type="InterPro" id="IPR027417">
    <property type="entry name" value="P-loop_NTPase"/>
</dbReference>
<dbReference type="SMART" id="SM00176">
    <property type="entry name" value="RAN"/>
    <property type="match status" value="1"/>
</dbReference>
<keyword evidence="5" id="KW-0449">Lipoprotein</keyword>
<dbReference type="SMART" id="SM00175">
    <property type="entry name" value="RAB"/>
    <property type="match status" value="1"/>
</dbReference>